<keyword evidence="3" id="KW-1133">Transmembrane helix</keyword>
<dbReference type="RefSeq" id="WP_197033536.1">
    <property type="nucleotide sequence ID" value="NZ_VCID01000178.1"/>
</dbReference>
<name>A0A660A7N5_STRPY</name>
<dbReference type="Proteomes" id="UP000316580">
    <property type="component" value="Unassembled WGS sequence"/>
</dbReference>
<dbReference type="AlphaFoldDB" id="A0A660A7N5"/>
<evidence type="ECO:0000256" key="1">
    <source>
        <dbReference type="ARBA" id="ARBA00004167"/>
    </source>
</evidence>
<gene>
    <name evidence="6" type="ORF">FGO82_00770</name>
</gene>
<evidence type="ECO:0000256" key="4">
    <source>
        <dbReference type="ARBA" id="ARBA00023136"/>
    </source>
</evidence>
<evidence type="ECO:0000256" key="3">
    <source>
        <dbReference type="ARBA" id="ARBA00022989"/>
    </source>
</evidence>
<protein>
    <submittedName>
        <fullName evidence="6">Neutral zinc metallopeptidase</fullName>
    </submittedName>
</protein>
<dbReference type="InterPro" id="IPR007343">
    <property type="entry name" value="Uncharacterised_pept_Zn_put"/>
</dbReference>
<dbReference type="PANTHER" id="PTHR30168:SF0">
    <property type="entry name" value="INNER MEMBRANE PROTEIN"/>
    <property type="match status" value="1"/>
</dbReference>
<dbReference type="EMBL" id="VCID01000178">
    <property type="protein sequence ID" value="TNY48583.1"/>
    <property type="molecule type" value="Genomic_DNA"/>
</dbReference>
<evidence type="ECO:0000313" key="6">
    <source>
        <dbReference type="EMBL" id="TNY48583.1"/>
    </source>
</evidence>
<comment type="caution">
    <text evidence="6">The sequence shown here is derived from an EMBL/GenBank/DDBJ whole genome shotgun (WGS) entry which is preliminary data.</text>
</comment>
<reference evidence="6 7" key="1">
    <citation type="submission" date="2019-05" db="EMBL/GenBank/DDBJ databases">
        <title>Novel genomic isolates of S.pyogenes and S.dysgalactiae subsp. equisimilis associated to necrotising fasciitis (NSTI).</title>
        <authorList>
            <person name="Barrantes I."/>
        </authorList>
    </citation>
    <scope>NUCLEOTIDE SEQUENCE [LARGE SCALE GENOMIC DNA]</scope>
    <source>
        <strain evidence="6 7">SPY6028</strain>
    </source>
</reference>
<evidence type="ECO:0000313" key="7">
    <source>
        <dbReference type="Proteomes" id="UP000316580"/>
    </source>
</evidence>
<proteinExistence type="predicted"/>
<comment type="subcellular location">
    <subcellularLocation>
        <location evidence="1">Membrane</location>
        <topology evidence="1">Single-pass membrane protein</topology>
    </subcellularLocation>
</comment>
<dbReference type="Pfam" id="PF04228">
    <property type="entry name" value="Zn_peptidase"/>
    <property type="match status" value="1"/>
</dbReference>
<evidence type="ECO:0000256" key="5">
    <source>
        <dbReference type="SAM" id="MobiDB-lite"/>
    </source>
</evidence>
<evidence type="ECO:0000256" key="2">
    <source>
        <dbReference type="ARBA" id="ARBA00022692"/>
    </source>
</evidence>
<keyword evidence="4" id="KW-0472">Membrane</keyword>
<accession>A0A660A7N5</accession>
<feature type="non-terminal residue" evidence="6">
    <location>
        <position position="143"/>
    </location>
</feature>
<feature type="region of interest" description="Disordered" evidence="5">
    <location>
        <begin position="1"/>
        <end position="32"/>
    </location>
</feature>
<dbReference type="GO" id="GO:0016020">
    <property type="term" value="C:membrane"/>
    <property type="evidence" value="ECO:0007669"/>
    <property type="project" value="UniProtKB-SubCell"/>
</dbReference>
<dbReference type="PANTHER" id="PTHR30168">
    <property type="entry name" value="PUTATIVE MEMBRANE PROTEIN YPFJ"/>
    <property type="match status" value="1"/>
</dbReference>
<keyword evidence="2" id="KW-0812">Transmembrane</keyword>
<organism evidence="6 7">
    <name type="scientific">Streptococcus pyogenes</name>
    <dbReference type="NCBI Taxonomy" id="1314"/>
    <lineage>
        <taxon>Bacteria</taxon>
        <taxon>Bacillati</taxon>
        <taxon>Bacillota</taxon>
        <taxon>Bacilli</taxon>
        <taxon>Lactobacillales</taxon>
        <taxon>Streptococcaceae</taxon>
        <taxon>Streptococcus</taxon>
    </lineage>
</organism>
<feature type="non-terminal residue" evidence="6">
    <location>
        <position position="1"/>
    </location>
</feature>
<sequence length="143" mass="15351">GGLSGVLGGNPSSSNNNAYQSSQVTRTNGDKASQEQVSFVSKVFASTEDYWTKQFKDKGLTYNKPTLVLYSGATQTACGTGQASAGPFYCPGDQKLYLDISFYDELSTKYGAKGDFAMAYVIAHEVGHHIQNEIGTMEDYASA</sequence>
<feature type="compositionally biased region" description="Low complexity" evidence="5">
    <location>
        <begin position="10"/>
        <end position="22"/>
    </location>
</feature>